<dbReference type="CDD" id="cd03022">
    <property type="entry name" value="DsbA_HCCA_Iso"/>
    <property type="match status" value="1"/>
</dbReference>
<dbReference type="PANTHER" id="PTHR42943">
    <property type="entry name" value="GLUTATHIONE S-TRANSFERASE KAPPA"/>
    <property type="match status" value="1"/>
</dbReference>
<dbReference type="Gene3D" id="3.40.30.10">
    <property type="entry name" value="Glutaredoxin"/>
    <property type="match status" value="1"/>
</dbReference>
<dbReference type="GO" id="GO:0016853">
    <property type="term" value="F:isomerase activity"/>
    <property type="evidence" value="ECO:0007669"/>
    <property type="project" value="UniProtKB-KW"/>
</dbReference>
<keyword evidence="4" id="KW-1185">Reference proteome</keyword>
<proteinExistence type="inferred from homology"/>
<dbReference type="PIRSF" id="PIRSF006386">
    <property type="entry name" value="HCCAis_GSTk"/>
    <property type="match status" value="1"/>
</dbReference>
<evidence type="ECO:0000313" key="4">
    <source>
        <dbReference type="Proteomes" id="UP001185254"/>
    </source>
</evidence>
<dbReference type="Proteomes" id="UP001185254">
    <property type="component" value="Unassembled WGS sequence"/>
</dbReference>
<evidence type="ECO:0000259" key="2">
    <source>
        <dbReference type="Pfam" id="PF01323"/>
    </source>
</evidence>
<dbReference type="RefSeq" id="WP_310068844.1">
    <property type="nucleotide sequence ID" value="NZ_JAVDQN010000004.1"/>
</dbReference>
<accession>A0ABU1L3V7</accession>
<gene>
    <name evidence="3" type="ORF">J2776_004604</name>
</gene>
<comment type="catalytic activity">
    <reaction evidence="1">
        <text>2-hydroxychromene-2-carboxylate = (3E)-4-(2-hydroxyphenyl)-2-oxobut-3-enoate</text>
        <dbReference type="Rhea" id="RHEA:27401"/>
        <dbReference type="ChEBI" id="CHEBI:59350"/>
        <dbReference type="ChEBI" id="CHEBI:59353"/>
        <dbReference type="EC" id="5.99.1.4"/>
    </reaction>
</comment>
<dbReference type="InterPro" id="IPR044087">
    <property type="entry name" value="NahD-like"/>
</dbReference>
<dbReference type="InterPro" id="IPR051924">
    <property type="entry name" value="GST_Kappa/NadH"/>
</dbReference>
<organism evidence="3 4">
    <name type="scientific">Paraburkholderia caledonica</name>
    <dbReference type="NCBI Taxonomy" id="134536"/>
    <lineage>
        <taxon>Bacteria</taxon>
        <taxon>Pseudomonadati</taxon>
        <taxon>Pseudomonadota</taxon>
        <taxon>Betaproteobacteria</taxon>
        <taxon>Burkholderiales</taxon>
        <taxon>Burkholderiaceae</taxon>
        <taxon>Paraburkholderia</taxon>
    </lineage>
</organism>
<dbReference type="PANTHER" id="PTHR42943:SF2">
    <property type="entry name" value="GLUTATHIONE S-TRANSFERASE KAPPA 1"/>
    <property type="match status" value="1"/>
</dbReference>
<dbReference type="Pfam" id="PF01323">
    <property type="entry name" value="DSBA"/>
    <property type="match status" value="1"/>
</dbReference>
<feature type="domain" description="DSBA-like thioredoxin" evidence="2">
    <location>
        <begin position="15"/>
        <end position="200"/>
    </location>
</feature>
<sequence length="210" mass="23658">MDHIAASAATPAHRIEFWFDFGSNYSYLSVMRIEAEAAARGVSVDWRPFLLGPIFRALGFDNSPFVLQKEKGAYVWKDMERQCRKYGIALTRPSVFPRAALLALRVARLGAEREWIAAYCREIMRQNFVHDRDIGSIEVVSEALAKLGLPAQQIVAEAQSDANKLRLREQTEAAASKGIFGAPTFFVGDEMFWGNDRLEDALDFCYSSPR</sequence>
<keyword evidence="1 3" id="KW-0413">Isomerase</keyword>
<dbReference type="EC" id="5.99.1.4" evidence="1"/>
<comment type="caution">
    <text evidence="3">The sequence shown here is derived from an EMBL/GenBank/DDBJ whole genome shotgun (WGS) entry which is preliminary data.</text>
</comment>
<dbReference type="InterPro" id="IPR036249">
    <property type="entry name" value="Thioredoxin-like_sf"/>
</dbReference>
<name>A0ABU1L3V7_9BURK</name>
<evidence type="ECO:0000256" key="1">
    <source>
        <dbReference type="PIRNR" id="PIRNR006386"/>
    </source>
</evidence>
<dbReference type="SUPFAM" id="SSF52833">
    <property type="entry name" value="Thioredoxin-like"/>
    <property type="match status" value="1"/>
</dbReference>
<protein>
    <recommendedName>
        <fullName evidence="1">2-hydroxychromene-2-carboxylate isomerase</fullName>
        <ecNumber evidence="1">5.99.1.4</ecNumber>
    </recommendedName>
</protein>
<comment type="similarity">
    <text evidence="1">Belongs to the GST superfamily. NadH family.</text>
</comment>
<dbReference type="InterPro" id="IPR001853">
    <property type="entry name" value="DSBA-like_thioredoxin_dom"/>
</dbReference>
<reference evidence="3 4" key="1">
    <citation type="submission" date="2023-07" db="EMBL/GenBank/DDBJ databases">
        <title>Sorghum-associated microbial communities from plants grown in Nebraska, USA.</title>
        <authorList>
            <person name="Schachtman D."/>
        </authorList>
    </citation>
    <scope>NUCLEOTIDE SEQUENCE [LARGE SCALE GENOMIC DNA]</scope>
    <source>
        <strain evidence="3 4">DS1039</strain>
    </source>
</reference>
<dbReference type="InterPro" id="IPR014440">
    <property type="entry name" value="HCCAis_GSTk"/>
</dbReference>
<evidence type="ECO:0000313" key="3">
    <source>
        <dbReference type="EMBL" id="MDR6377884.1"/>
    </source>
</evidence>
<dbReference type="EMBL" id="JAVDQN010000004">
    <property type="protein sequence ID" value="MDR6377884.1"/>
    <property type="molecule type" value="Genomic_DNA"/>
</dbReference>